<evidence type="ECO:0000256" key="2">
    <source>
        <dbReference type="ARBA" id="ARBA00004508"/>
    </source>
</evidence>
<dbReference type="Pfam" id="PF02518">
    <property type="entry name" value="HATPase_c"/>
    <property type="match status" value="1"/>
</dbReference>
<accession>A0A1P8D6N6</accession>
<keyword evidence="14" id="KW-0934">Plastid</keyword>
<dbReference type="GO" id="GO:0031969">
    <property type="term" value="C:chloroplast membrane"/>
    <property type="evidence" value="ECO:0007669"/>
    <property type="project" value="UniProtKB-SubCell"/>
</dbReference>
<dbReference type="PANTHER" id="PTHR45453">
    <property type="entry name" value="PHOSPHATE REGULON SENSOR PROTEIN PHOR"/>
    <property type="match status" value="1"/>
</dbReference>
<dbReference type="GO" id="GO:0004721">
    <property type="term" value="F:phosphoprotein phosphatase activity"/>
    <property type="evidence" value="ECO:0007669"/>
    <property type="project" value="TreeGrafter"/>
</dbReference>
<evidence type="ECO:0000256" key="1">
    <source>
        <dbReference type="ARBA" id="ARBA00000085"/>
    </source>
</evidence>
<evidence type="ECO:0000256" key="5">
    <source>
        <dbReference type="ARBA" id="ARBA00022679"/>
    </source>
</evidence>
<dbReference type="Pfam" id="PF00512">
    <property type="entry name" value="HisKA"/>
    <property type="match status" value="1"/>
</dbReference>
<evidence type="ECO:0000256" key="6">
    <source>
        <dbReference type="ARBA" id="ARBA00022777"/>
    </source>
</evidence>
<evidence type="ECO:0000256" key="8">
    <source>
        <dbReference type="ARBA" id="ARBA00023136"/>
    </source>
</evidence>
<dbReference type="EC" id="2.7.13.3" evidence="3"/>
<dbReference type="PRINTS" id="PR00344">
    <property type="entry name" value="BCTRLSENSOR"/>
</dbReference>
<dbReference type="InterPro" id="IPR003660">
    <property type="entry name" value="HAMP_dom"/>
</dbReference>
<dbReference type="RefSeq" id="YP_009346933.1">
    <property type="nucleotide sequence ID" value="NC_033877.1"/>
</dbReference>
<sequence length="633" mass="72000">MYSKILQTFSKFDLDINFNRFIVLVTLMISVIMSSLTFYSLTIFQEDSIIAGKRFCKDLGLLLASNIIDSTDINNQKHIAYFLEKIYLSTASIRYILFFDQYGNLLLGLPIYNTKIHNILQLHQSLLQLENKEFLFNIPLINSSKLLNHDIIDILIPLTKSGHTLGSLDLGIDLNTKLSSSRLIRDLSIFVFVLVWLMLFIGVAFNTLAIAVSQKQLLLAIQNVASGNFYQKLSLPSNSTLAILFVSFNEMAEKLQSYEKKNVDKIISEKNKLETIVSVIADGTILVDAELRILFVNKTARDIFDWSNTDLTGISICNYLPIHISEALLPILNKLVKSSYISTNKSQTEEVYINFDYNSRKICRFLLTTLLDRILKVLTGIVIIIQDISKEAKLNEAKNQFIGNVSHELRTPLCNIGSFLETLIDYNNTLSEKEKNNFLTIANNETKRLSSLVNDILDLSVLQSEYDYKLDYIDFAQTLYNVVNTSQIIANKNSIQLIIELEKNTSYVLAHESSILQVISNLFNNALKFSPCNSKIVLRVYKLRYDSSLSLDIDTQNLVRFEIIDEGIGITEEDQKAIFDRFVRVENNVHTLEGTGLGLSIVKDILSKYKIDVIIQSQLNVGTSIWFNLKCLR</sequence>
<comment type="subcellular location">
    <subcellularLocation>
        <location evidence="2">Plastid</location>
        <location evidence="2">Chloroplast membrane</location>
        <topology evidence="2">Multi-pass membrane protein</topology>
    </subcellularLocation>
</comment>
<proteinExistence type="predicted"/>
<reference evidence="14" key="1">
    <citation type="submission" date="2016-07" db="EMBL/GenBank/DDBJ databases">
        <authorList>
            <person name="Ng P.-K."/>
            <person name="Lin S.-M."/>
        </authorList>
    </citation>
    <scope>NUCLEOTIDE SEQUENCE</scope>
</reference>
<dbReference type="PROSITE" id="PS50885">
    <property type="entry name" value="HAMP"/>
    <property type="match status" value="1"/>
</dbReference>
<dbReference type="InterPro" id="IPR004358">
    <property type="entry name" value="Sig_transdc_His_kin-like_C"/>
</dbReference>
<evidence type="ECO:0000256" key="7">
    <source>
        <dbReference type="ARBA" id="ARBA00023012"/>
    </source>
</evidence>
<name>A0A1P8D6N6_9FLOR</name>
<keyword evidence="10" id="KW-1133">Transmembrane helix</keyword>
<dbReference type="SUPFAM" id="SSF55785">
    <property type="entry name" value="PYP-like sensor domain (PAS domain)"/>
    <property type="match status" value="1"/>
</dbReference>
<dbReference type="InterPro" id="IPR003594">
    <property type="entry name" value="HATPase_dom"/>
</dbReference>
<evidence type="ECO:0000259" key="12">
    <source>
        <dbReference type="PROSITE" id="PS50112"/>
    </source>
</evidence>
<feature type="transmembrane region" description="Helical" evidence="10">
    <location>
        <begin position="187"/>
        <end position="212"/>
    </location>
</feature>
<dbReference type="InterPro" id="IPR035965">
    <property type="entry name" value="PAS-like_dom_sf"/>
</dbReference>
<dbReference type="SMART" id="SM00091">
    <property type="entry name" value="PAS"/>
    <property type="match status" value="1"/>
</dbReference>
<dbReference type="CDD" id="cd00082">
    <property type="entry name" value="HisKA"/>
    <property type="match status" value="1"/>
</dbReference>
<dbReference type="GO" id="GO:0016036">
    <property type="term" value="P:cellular response to phosphate starvation"/>
    <property type="evidence" value="ECO:0007669"/>
    <property type="project" value="TreeGrafter"/>
</dbReference>
<dbReference type="CDD" id="cd00130">
    <property type="entry name" value="PAS"/>
    <property type="match status" value="1"/>
</dbReference>
<dbReference type="GO" id="GO:0000155">
    <property type="term" value="F:phosphorelay sensor kinase activity"/>
    <property type="evidence" value="ECO:0007669"/>
    <property type="project" value="InterPro"/>
</dbReference>
<feature type="domain" description="HAMP" evidence="13">
    <location>
        <begin position="215"/>
        <end position="260"/>
    </location>
</feature>
<dbReference type="InterPro" id="IPR013767">
    <property type="entry name" value="PAS_fold"/>
</dbReference>
<dbReference type="EMBL" id="KX601051">
    <property type="protein sequence ID" value="APR74468.1"/>
    <property type="molecule type" value="Genomic_DNA"/>
</dbReference>
<dbReference type="PROSITE" id="PS50112">
    <property type="entry name" value="PAS"/>
    <property type="match status" value="1"/>
</dbReference>
<feature type="domain" description="Histidine kinase" evidence="11">
    <location>
        <begin position="404"/>
        <end position="633"/>
    </location>
</feature>
<dbReference type="GO" id="GO:0006355">
    <property type="term" value="P:regulation of DNA-templated transcription"/>
    <property type="evidence" value="ECO:0007669"/>
    <property type="project" value="InterPro"/>
</dbReference>
<dbReference type="FunFam" id="1.10.287.130:FF:000001">
    <property type="entry name" value="Two-component sensor histidine kinase"/>
    <property type="match status" value="1"/>
</dbReference>
<feature type="transmembrane region" description="Helical" evidence="10">
    <location>
        <begin position="20"/>
        <end position="44"/>
    </location>
</feature>
<dbReference type="InterPro" id="IPR000014">
    <property type="entry name" value="PAS"/>
</dbReference>
<keyword evidence="4" id="KW-0597">Phosphoprotein</keyword>
<reference evidence="14" key="2">
    <citation type="journal article" date="2017" name="BMC Genomics">
        <title>Complete chloroplast genome of Gracilaria firma (Gracilariaceae, Rhodophyta), with discussion on the use of chloroplast phylogenomics in the subclass Rhodymeniophycidae.</title>
        <authorList>
            <person name="Ng P.K."/>
            <person name="Lin S.M."/>
            <person name="Lim P.E."/>
            <person name="Liu L.C."/>
            <person name="Chen C.M."/>
            <person name="Pai T.W."/>
        </authorList>
    </citation>
    <scope>NUCLEOTIDE SEQUENCE</scope>
</reference>
<dbReference type="CDD" id="cd06225">
    <property type="entry name" value="HAMP"/>
    <property type="match status" value="1"/>
</dbReference>
<dbReference type="Gene3D" id="3.30.565.10">
    <property type="entry name" value="Histidine kinase-like ATPase, C-terminal domain"/>
    <property type="match status" value="1"/>
</dbReference>
<evidence type="ECO:0000256" key="10">
    <source>
        <dbReference type="SAM" id="Phobius"/>
    </source>
</evidence>
<evidence type="ECO:0000256" key="9">
    <source>
        <dbReference type="ARBA" id="ARBA00069102"/>
    </source>
</evidence>
<organism evidence="14">
    <name type="scientific">Gracilaria firma</name>
    <dbReference type="NCBI Taxonomy" id="2510791"/>
    <lineage>
        <taxon>Eukaryota</taxon>
        <taxon>Rhodophyta</taxon>
        <taxon>Florideophyceae</taxon>
        <taxon>Rhodymeniophycidae</taxon>
        <taxon>Gracilariales</taxon>
        <taxon>Gracilariaceae</taxon>
        <taxon>Gracilaria</taxon>
    </lineage>
</organism>
<keyword evidence="5" id="KW-0808">Transferase</keyword>
<evidence type="ECO:0000259" key="11">
    <source>
        <dbReference type="PROSITE" id="PS50109"/>
    </source>
</evidence>
<evidence type="ECO:0000313" key="14">
    <source>
        <dbReference type="EMBL" id="APR74468.1"/>
    </source>
</evidence>
<keyword evidence="7" id="KW-0902">Two-component regulatory system</keyword>
<dbReference type="GeneID" id="31080756"/>
<dbReference type="Gene3D" id="3.30.450.20">
    <property type="entry name" value="PAS domain"/>
    <property type="match status" value="1"/>
</dbReference>
<dbReference type="SMART" id="SM00387">
    <property type="entry name" value="HATPase_c"/>
    <property type="match status" value="1"/>
</dbReference>
<dbReference type="SMART" id="SM00388">
    <property type="entry name" value="HisKA"/>
    <property type="match status" value="1"/>
</dbReference>
<keyword evidence="8 10" id="KW-0472">Membrane</keyword>
<dbReference type="PROSITE" id="PS50109">
    <property type="entry name" value="HIS_KIN"/>
    <property type="match status" value="1"/>
</dbReference>
<dbReference type="GO" id="GO:0005886">
    <property type="term" value="C:plasma membrane"/>
    <property type="evidence" value="ECO:0007669"/>
    <property type="project" value="TreeGrafter"/>
</dbReference>
<dbReference type="InterPro" id="IPR003661">
    <property type="entry name" value="HisK_dim/P_dom"/>
</dbReference>
<dbReference type="InterPro" id="IPR005467">
    <property type="entry name" value="His_kinase_dom"/>
</dbReference>
<geneLocation type="plastid" evidence="14"/>
<dbReference type="Gene3D" id="1.10.287.130">
    <property type="match status" value="1"/>
</dbReference>
<dbReference type="InterPro" id="IPR036890">
    <property type="entry name" value="HATPase_C_sf"/>
</dbReference>
<evidence type="ECO:0000256" key="4">
    <source>
        <dbReference type="ARBA" id="ARBA00022553"/>
    </source>
</evidence>
<gene>
    <name evidence="14" type="primary">dfr</name>
</gene>
<evidence type="ECO:0000256" key="3">
    <source>
        <dbReference type="ARBA" id="ARBA00012438"/>
    </source>
</evidence>
<keyword evidence="6" id="KW-0418">Kinase</keyword>
<dbReference type="SUPFAM" id="SSF47384">
    <property type="entry name" value="Homodimeric domain of signal transducing histidine kinase"/>
    <property type="match status" value="1"/>
</dbReference>
<feature type="domain" description="PAS" evidence="12">
    <location>
        <begin position="269"/>
        <end position="339"/>
    </location>
</feature>
<comment type="catalytic activity">
    <reaction evidence="1">
        <text>ATP + protein L-histidine = ADP + protein N-phospho-L-histidine.</text>
        <dbReference type="EC" id="2.7.13.3"/>
    </reaction>
</comment>
<dbReference type="InterPro" id="IPR036097">
    <property type="entry name" value="HisK_dim/P_sf"/>
</dbReference>
<protein>
    <recommendedName>
        <fullName evidence="9">Uncharacterized sensor-like histidine kinase ycf26</fullName>
        <ecNumber evidence="3">2.7.13.3</ecNumber>
    </recommendedName>
</protein>
<dbReference type="Pfam" id="PF00989">
    <property type="entry name" value="PAS"/>
    <property type="match status" value="1"/>
</dbReference>
<dbReference type="SUPFAM" id="SSF55874">
    <property type="entry name" value="ATPase domain of HSP90 chaperone/DNA topoisomerase II/histidine kinase"/>
    <property type="match status" value="1"/>
</dbReference>
<dbReference type="InterPro" id="IPR050351">
    <property type="entry name" value="BphY/WalK/GraS-like"/>
</dbReference>
<dbReference type="PANTHER" id="PTHR45453:SF1">
    <property type="entry name" value="PHOSPHATE REGULON SENSOR PROTEIN PHOR"/>
    <property type="match status" value="1"/>
</dbReference>
<keyword evidence="10" id="KW-0812">Transmembrane</keyword>
<dbReference type="AlphaFoldDB" id="A0A1P8D6N6"/>
<evidence type="ECO:0000259" key="13">
    <source>
        <dbReference type="PROSITE" id="PS50885"/>
    </source>
</evidence>